<feature type="signal peptide" evidence="1">
    <location>
        <begin position="1"/>
        <end position="27"/>
    </location>
</feature>
<name>A0A9N8VBG2_9GLOM</name>
<gene>
    <name evidence="2" type="ORF">ALEPTO_LOCUS567</name>
</gene>
<evidence type="ECO:0000313" key="2">
    <source>
        <dbReference type="EMBL" id="CAG8444374.1"/>
    </source>
</evidence>
<organism evidence="2 3">
    <name type="scientific">Ambispora leptoticha</name>
    <dbReference type="NCBI Taxonomy" id="144679"/>
    <lineage>
        <taxon>Eukaryota</taxon>
        <taxon>Fungi</taxon>
        <taxon>Fungi incertae sedis</taxon>
        <taxon>Mucoromycota</taxon>
        <taxon>Glomeromycotina</taxon>
        <taxon>Glomeromycetes</taxon>
        <taxon>Archaeosporales</taxon>
        <taxon>Ambisporaceae</taxon>
        <taxon>Ambispora</taxon>
    </lineage>
</organism>
<evidence type="ECO:0000313" key="3">
    <source>
        <dbReference type="Proteomes" id="UP000789508"/>
    </source>
</evidence>
<proteinExistence type="predicted"/>
<evidence type="ECO:0000256" key="1">
    <source>
        <dbReference type="SAM" id="SignalP"/>
    </source>
</evidence>
<keyword evidence="1" id="KW-0732">Signal</keyword>
<reference evidence="2" key="1">
    <citation type="submission" date="2021-06" db="EMBL/GenBank/DDBJ databases">
        <authorList>
            <person name="Kallberg Y."/>
            <person name="Tangrot J."/>
            <person name="Rosling A."/>
        </authorList>
    </citation>
    <scope>NUCLEOTIDE SEQUENCE</scope>
    <source>
        <strain evidence="2">FL130A</strain>
    </source>
</reference>
<dbReference type="EMBL" id="CAJVPS010000041">
    <property type="protein sequence ID" value="CAG8444374.1"/>
    <property type="molecule type" value="Genomic_DNA"/>
</dbReference>
<sequence length="241" mass="25737">MKRYNSLSPTLLLVFLLLLSPFFLLFANSEKTPSVPAANATVSAANATVSAANATVNSTAANDTAIFSQKNLTAAEKQQWLSCQACWVQKRKNLTECAKVRDSEWNTFFNITNKKVLLTKAPAISDMLTCMCSLIVNAQHFLVDECQPCPKGLVAGIANETFVYASVLQCNANGTSTLVDSKNATNATTKISGVKNNLVRKSAIPSQSVNNSSNSTSAATYPQINGLHAIFVAVIVAVILV</sequence>
<dbReference type="Proteomes" id="UP000789508">
    <property type="component" value="Unassembled WGS sequence"/>
</dbReference>
<feature type="chain" id="PRO_5040417298" evidence="1">
    <location>
        <begin position="28"/>
        <end position="241"/>
    </location>
</feature>
<protein>
    <submittedName>
        <fullName evidence="2">6238_t:CDS:1</fullName>
    </submittedName>
</protein>
<keyword evidence="3" id="KW-1185">Reference proteome</keyword>
<accession>A0A9N8VBG2</accession>
<comment type="caution">
    <text evidence="2">The sequence shown here is derived from an EMBL/GenBank/DDBJ whole genome shotgun (WGS) entry which is preliminary data.</text>
</comment>
<dbReference type="AlphaFoldDB" id="A0A9N8VBG2"/>